<dbReference type="GO" id="GO:0004803">
    <property type="term" value="F:transposase activity"/>
    <property type="evidence" value="ECO:0007669"/>
    <property type="project" value="InterPro"/>
</dbReference>
<feature type="domain" description="Transposase IS116/IS110/IS902 C-terminal" evidence="2">
    <location>
        <begin position="288"/>
        <end position="372"/>
    </location>
</feature>
<dbReference type="InterPro" id="IPR003346">
    <property type="entry name" value="Transposase_20"/>
</dbReference>
<dbReference type="InterPro" id="IPR002525">
    <property type="entry name" value="Transp_IS110-like_N"/>
</dbReference>
<dbReference type="PANTHER" id="PTHR33055">
    <property type="entry name" value="TRANSPOSASE FOR INSERTION SEQUENCE ELEMENT IS1111A"/>
    <property type="match status" value="1"/>
</dbReference>
<evidence type="ECO:0000313" key="5">
    <source>
        <dbReference type="EMBL" id="ACL75381.1"/>
    </source>
</evidence>
<evidence type="ECO:0000313" key="3">
    <source>
        <dbReference type="EMBL" id="ACL75031.1"/>
    </source>
</evidence>
<dbReference type="InterPro" id="IPR047650">
    <property type="entry name" value="Transpos_IS110"/>
</dbReference>
<dbReference type="OrthoDB" id="9811278at2"/>
<dbReference type="EMBL" id="CP001348">
    <property type="protein sequence ID" value="ACL75489.1"/>
    <property type="molecule type" value="Genomic_DNA"/>
</dbReference>
<dbReference type="KEGG" id="cce:Ccel_1132"/>
<dbReference type="KEGG" id="cce:Ccel_2701"/>
<evidence type="ECO:0000313" key="9">
    <source>
        <dbReference type="EMBL" id="ACL76502.1"/>
    </source>
</evidence>
<evidence type="ECO:0000313" key="11">
    <source>
        <dbReference type="EMBL" id="ACL77013.1"/>
    </source>
</evidence>
<feature type="domain" description="Transposase IS110-like N-terminal" evidence="1">
    <location>
        <begin position="19"/>
        <end position="180"/>
    </location>
</feature>
<dbReference type="GO" id="GO:0006313">
    <property type="term" value="P:DNA transposition"/>
    <property type="evidence" value="ECO:0007669"/>
    <property type="project" value="InterPro"/>
</dbReference>
<gene>
    <name evidence="3" type="ordered locus">Ccel_0650</name>
    <name evidence="4" type="ordered locus">Ccel_0754</name>
    <name evidence="5" type="ordered locus">Ccel_1019</name>
    <name evidence="6" type="ordered locus">Ccel_1132</name>
    <name evidence="7" type="ordered locus">Ccel_1293</name>
    <name evidence="8" type="ordered locus">Ccel_1810</name>
    <name evidence="9" type="ordered locus">Ccel_2160</name>
    <name evidence="10" type="ordered locus">Ccel_2674</name>
    <name evidence="11" type="ordered locus">Ccel_2701</name>
</gene>
<dbReference type="HOGENOM" id="CLU_036902_4_1_9"/>
<evidence type="ECO:0000313" key="8">
    <source>
        <dbReference type="EMBL" id="ACL76160.1"/>
    </source>
</evidence>
<dbReference type="Pfam" id="PF01548">
    <property type="entry name" value="DEDD_Tnp_IS110"/>
    <property type="match status" value="1"/>
</dbReference>
<organism evidence="6 12">
    <name type="scientific">Ruminiclostridium cellulolyticum (strain ATCC 35319 / DSM 5812 / JCM 6584 / H10)</name>
    <name type="common">Clostridium cellulolyticum</name>
    <dbReference type="NCBI Taxonomy" id="394503"/>
    <lineage>
        <taxon>Bacteria</taxon>
        <taxon>Bacillati</taxon>
        <taxon>Bacillota</taxon>
        <taxon>Clostridia</taxon>
        <taxon>Eubacteriales</taxon>
        <taxon>Oscillospiraceae</taxon>
        <taxon>Ruminiclostridium</taxon>
    </lineage>
</organism>
<dbReference type="EMBL" id="CP001348">
    <property type="protein sequence ID" value="ACL76160.1"/>
    <property type="molecule type" value="Genomic_DNA"/>
</dbReference>
<keyword evidence="12" id="KW-1185">Reference proteome</keyword>
<evidence type="ECO:0000313" key="12">
    <source>
        <dbReference type="Proteomes" id="UP000001349"/>
    </source>
</evidence>
<evidence type="ECO:0000313" key="6">
    <source>
        <dbReference type="EMBL" id="ACL75489.1"/>
    </source>
</evidence>
<dbReference type="EMBL" id="CP001348">
    <property type="protein sequence ID" value="ACL76502.1"/>
    <property type="molecule type" value="Genomic_DNA"/>
</dbReference>
<dbReference type="EMBL" id="CP001348">
    <property type="protein sequence ID" value="ACL75381.1"/>
    <property type="molecule type" value="Genomic_DNA"/>
</dbReference>
<dbReference type="EMBL" id="CP001348">
    <property type="protein sequence ID" value="ACL75648.1"/>
    <property type="molecule type" value="Genomic_DNA"/>
</dbReference>
<evidence type="ECO:0000313" key="4">
    <source>
        <dbReference type="EMBL" id="ACL75132.1"/>
    </source>
</evidence>
<protein>
    <submittedName>
        <fullName evidence="6">Transposase IS116/IS110/IS902 family protein</fullName>
    </submittedName>
</protein>
<dbReference type="KEGG" id="cce:Ccel_1810"/>
<evidence type="ECO:0000313" key="10">
    <source>
        <dbReference type="EMBL" id="ACL76995.1"/>
    </source>
</evidence>
<dbReference type="Pfam" id="PF02371">
    <property type="entry name" value="Transposase_20"/>
    <property type="match status" value="1"/>
</dbReference>
<evidence type="ECO:0000313" key="7">
    <source>
        <dbReference type="EMBL" id="ACL75648.1"/>
    </source>
</evidence>
<dbReference type="EMBL" id="CP001348">
    <property type="protein sequence ID" value="ACL75031.1"/>
    <property type="molecule type" value="Genomic_DNA"/>
</dbReference>
<dbReference type="EMBL" id="CP001348">
    <property type="protein sequence ID" value="ACL76995.1"/>
    <property type="molecule type" value="Genomic_DNA"/>
</dbReference>
<dbReference type="KEGG" id="cce:Ccel_1019"/>
<dbReference type="eggNOG" id="COG3547">
    <property type="taxonomic scope" value="Bacteria"/>
</dbReference>
<dbReference type="KEGG" id="cce:Ccel_0754"/>
<sequence>MNCTQNNKLMQITPETMVVGVDIGSEVHFARAFDFRGFEFSKRAFRFENTREGFNAFDIWVTDLMKRNQKTKTFVGMEPTGHYWYGFGSHLQNMGVEFGMVNPYHVKRSKELDDNTPSKHDRKDPKTIAMLVKDGRYLIPYMPEGVYREIRNLMELRRQNVVQLISIQNRVKRWLAIYFPEFSTVFKKWTGKAALLTLKHFPTPQAVIKTGEEKIVATWKEEVKRAVGHKHAQKLIKAAEESIGLKHGLESAVLEIETLLDEYMIHGHRLELIMQKVEAQVKEIPSASMLLGIKGIGIVAVAGFLGAVGDISRFDAPEQIVKLFGLNLRENSSGKHQGKTTITRRGRSDGRYAIFQAVLPLVARNPEFRQLHLYYINRDNKPLKKMQSIVALCGKLIRVFYAILKTGSHYDAEKMMNDIKRPMMKAA</sequence>
<dbReference type="EMBL" id="CP001348">
    <property type="protein sequence ID" value="ACL75132.1"/>
    <property type="molecule type" value="Genomic_DNA"/>
</dbReference>
<evidence type="ECO:0000259" key="2">
    <source>
        <dbReference type="Pfam" id="PF02371"/>
    </source>
</evidence>
<dbReference type="KEGG" id="cce:Ccel_2674"/>
<reference evidence="6 12" key="1">
    <citation type="submission" date="2009-01" db="EMBL/GenBank/DDBJ databases">
        <title>Complete sequence of Clostridium cellulolyticum H10.</title>
        <authorList>
            <consortium name="US DOE Joint Genome Institute"/>
            <person name="Lucas S."/>
            <person name="Copeland A."/>
            <person name="Lapidus A."/>
            <person name="Glavina del Rio T."/>
            <person name="Dalin E."/>
            <person name="Tice H."/>
            <person name="Bruce D."/>
            <person name="Goodwin L."/>
            <person name="Pitluck S."/>
            <person name="Chertkov O."/>
            <person name="Saunders E."/>
            <person name="Brettin T."/>
            <person name="Detter J.C."/>
            <person name="Han C."/>
            <person name="Larimer F."/>
            <person name="Land M."/>
            <person name="Hauser L."/>
            <person name="Kyrpides N."/>
            <person name="Ivanova N."/>
            <person name="Zhou J."/>
            <person name="Richardson P."/>
        </authorList>
    </citation>
    <scope>NUCLEOTIDE SEQUENCE [LARGE SCALE GENOMIC DNA]</scope>
    <source>
        <strain evidence="12">ATCC 35319 / DSM 5812 / JCM 6584 / H10</strain>
        <strain evidence="6">H10</strain>
    </source>
</reference>
<dbReference type="EMBL" id="CP001348">
    <property type="protein sequence ID" value="ACL77013.1"/>
    <property type="molecule type" value="Genomic_DNA"/>
</dbReference>
<dbReference type="NCBIfam" id="NF033542">
    <property type="entry name" value="transpos_IS110"/>
    <property type="match status" value="1"/>
</dbReference>
<dbReference type="KEGG" id="cce:Ccel_2160"/>
<dbReference type="GO" id="GO:0003677">
    <property type="term" value="F:DNA binding"/>
    <property type="evidence" value="ECO:0007669"/>
    <property type="project" value="InterPro"/>
</dbReference>
<dbReference type="RefSeq" id="WP_015924200.1">
    <property type="nucleotide sequence ID" value="NC_011898.1"/>
</dbReference>
<accession>B8HZY9</accession>
<name>B8HZY9_RUMCH</name>
<dbReference type="KEGG" id="cce:Ccel_1293"/>
<dbReference type="AlphaFoldDB" id="B8HZY9"/>
<evidence type="ECO:0000259" key="1">
    <source>
        <dbReference type="Pfam" id="PF01548"/>
    </source>
</evidence>
<dbReference type="KEGG" id="cce:Ccel_0650"/>
<dbReference type="PANTHER" id="PTHR33055:SF15">
    <property type="entry name" value="TRANSPOSASE-RELATED"/>
    <property type="match status" value="1"/>
</dbReference>
<dbReference type="Proteomes" id="UP000001349">
    <property type="component" value="Chromosome"/>
</dbReference>
<proteinExistence type="predicted"/>